<keyword evidence="2" id="KW-1185">Reference proteome</keyword>
<reference evidence="1 2" key="1">
    <citation type="submission" date="2014-04" db="EMBL/GenBank/DDBJ databases">
        <authorList>
            <consortium name="DOE Joint Genome Institute"/>
            <person name="Kuo A."/>
            <person name="Kohler A."/>
            <person name="Costa M.D."/>
            <person name="Nagy L.G."/>
            <person name="Floudas D."/>
            <person name="Copeland A."/>
            <person name="Barry K.W."/>
            <person name="Cichocki N."/>
            <person name="Veneault-Fourrey C."/>
            <person name="LaButti K."/>
            <person name="Lindquist E.A."/>
            <person name="Lipzen A."/>
            <person name="Lundell T."/>
            <person name="Morin E."/>
            <person name="Murat C."/>
            <person name="Sun H."/>
            <person name="Tunlid A."/>
            <person name="Henrissat B."/>
            <person name="Grigoriev I.V."/>
            <person name="Hibbett D.S."/>
            <person name="Martin F."/>
            <person name="Nordberg H.P."/>
            <person name="Cantor M.N."/>
            <person name="Hua S.X."/>
        </authorList>
    </citation>
    <scope>NUCLEOTIDE SEQUENCE [LARGE SCALE GENOMIC DNA]</scope>
    <source>
        <strain evidence="1 2">441</strain>
    </source>
</reference>
<dbReference type="AlphaFoldDB" id="A0A0C9Z6Q2"/>
<organism evidence="1 2">
    <name type="scientific">Pisolithus microcarpus 441</name>
    <dbReference type="NCBI Taxonomy" id="765257"/>
    <lineage>
        <taxon>Eukaryota</taxon>
        <taxon>Fungi</taxon>
        <taxon>Dikarya</taxon>
        <taxon>Basidiomycota</taxon>
        <taxon>Agaricomycotina</taxon>
        <taxon>Agaricomycetes</taxon>
        <taxon>Agaricomycetidae</taxon>
        <taxon>Boletales</taxon>
        <taxon>Sclerodermatineae</taxon>
        <taxon>Pisolithaceae</taxon>
        <taxon>Pisolithus</taxon>
    </lineage>
</organism>
<sequence length="318" mass="35984">VTLHVFNSFRTSFNAFGIACEYRHRPSYDLEHSISAHELSKSTRNGGDAAGTDIQCRPPPWPWPNMSIWRLMAWQLTGNGKKSCAETTRLVHDMLLTEDFNLEDISRFNAETAIRSMDRSEVTLASESKSISEQDGWKTDVNIDIQVPSHEKCSEGNGRVFTVHGLAYHPLVSVIWAAFMEAASKWFHLTPFKCIWKSPVMGKEQQLYDELYTSDIWIKAHDDMQKQQQEDGCTLERVIVGLMFWSDSTHLAQFGHATAWPVYLFFGNLSKYEHASAGPGPCHPVAFIPSVSVCTVDFTYPTLMGVPLASRIAFKFHE</sequence>
<dbReference type="STRING" id="765257.A0A0C9Z6Q2"/>
<proteinExistence type="predicted"/>
<protein>
    <submittedName>
        <fullName evidence="1">Uncharacterized protein</fullName>
    </submittedName>
</protein>
<gene>
    <name evidence="1" type="ORF">PISMIDRAFT_114980</name>
</gene>
<reference evidence="2" key="2">
    <citation type="submission" date="2015-01" db="EMBL/GenBank/DDBJ databases">
        <title>Evolutionary Origins and Diversification of the Mycorrhizal Mutualists.</title>
        <authorList>
            <consortium name="DOE Joint Genome Institute"/>
            <consortium name="Mycorrhizal Genomics Consortium"/>
            <person name="Kohler A."/>
            <person name="Kuo A."/>
            <person name="Nagy L.G."/>
            <person name="Floudas D."/>
            <person name="Copeland A."/>
            <person name="Barry K.W."/>
            <person name="Cichocki N."/>
            <person name="Veneault-Fourrey C."/>
            <person name="LaButti K."/>
            <person name="Lindquist E.A."/>
            <person name="Lipzen A."/>
            <person name="Lundell T."/>
            <person name="Morin E."/>
            <person name="Murat C."/>
            <person name="Riley R."/>
            <person name="Ohm R."/>
            <person name="Sun H."/>
            <person name="Tunlid A."/>
            <person name="Henrissat B."/>
            <person name="Grigoriev I.V."/>
            <person name="Hibbett D.S."/>
            <person name="Martin F."/>
        </authorList>
    </citation>
    <scope>NUCLEOTIDE SEQUENCE [LARGE SCALE GENOMIC DNA]</scope>
    <source>
        <strain evidence="2">441</strain>
    </source>
</reference>
<feature type="non-terminal residue" evidence="1">
    <location>
        <position position="1"/>
    </location>
</feature>
<dbReference type="InterPro" id="IPR041078">
    <property type="entry name" value="Plavaka"/>
</dbReference>
<dbReference type="Pfam" id="PF18759">
    <property type="entry name" value="Plavaka"/>
    <property type="match status" value="1"/>
</dbReference>
<dbReference type="EMBL" id="KN833886">
    <property type="protein sequence ID" value="KIK15563.1"/>
    <property type="molecule type" value="Genomic_DNA"/>
</dbReference>
<dbReference type="HOGENOM" id="CLU_042836_1_0_1"/>
<dbReference type="OrthoDB" id="3208495at2759"/>
<dbReference type="Proteomes" id="UP000054018">
    <property type="component" value="Unassembled WGS sequence"/>
</dbReference>
<accession>A0A0C9Z6Q2</accession>
<evidence type="ECO:0000313" key="1">
    <source>
        <dbReference type="EMBL" id="KIK15563.1"/>
    </source>
</evidence>
<evidence type="ECO:0000313" key="2">
    <source>
        <dbReference type="Proteomes" id="UP000054018"/>
    </source>
</evidence>
<name>A0A0C9Z6Q2_9AGAM</name>